<feature type="transmembrane region" description="Helical" evidence="1">
    <location>
        <begin position="174"/>
        <end position="191"/>
    </location>
</feature>
<keyword evidence="1" id="KW-1133">Transmembrane helix</keyword>
<evidence type="ECO:0000313" key="3">
    <source>
        <dbReference type="Proteomes" id="UP001642483"/>
    </source>
</evidence>
<accession>A0ABP0G2S7</accession>
<evidence type="ECO:0000256" key="1">
    <source>
        <dbReference type="SAM" id="Phobius"/>
    </source>
</evidence>
<organism evidence="2 3">
    <name type="scientific">Clavelina lepadiformis</name>
    <name type="common">Light-bulb sea squirt</name>
    <name type="synonym">Ascidia lepadiformis</name>
    <dbReference type="NCBI Taxonomy" id="159417"/>
    <lineage>
        <taxon>Eukaryota</taxon>
        <taxon>Metazoa</taxon>
        <taxon>Chordata</taxon>
        <taxon>Tunicata</taxon>
        <taxon>Ascidiacea</taxon>
        <taxon>Aplousobranchia</taxon>
        <taxon>Clavelinidae</taxon>
        <taxon>Clavelina</taxon>
    </lineage>
</organism>
<gene>
    <name evidence="2" type="ORF">CVLEPA_LOCUS16333</name>
</gene>
<feature type="transmembrane region" description="Helical" evidence="1">
    <location>
        <begin position="135"/>
        <end position="154"/>
    </location>
</feature>
<sequence>MCTMSSTQRNYCKTSPALVAVFIVLATCINLARLAGVGFTCYVVYDSLIVKGEVRSSVFDVPDQNTDLGENISKRSIDEENSFESSADWINITLIIIPIVEVVVASSIVILIIGPLSPQVKISTWMRLIIRMRVFWMRLIWIGTAVAYSLIVLANRTKKFNETYNPKYLNTQVFVAKLITTCTEYALLSMLQCTMKIMTFETVGEKITKAEQQISSFWKKTISLTFYITILAFALRNFSMSLYFGILCTVVSQDDAEQENGGGLKLGAIIVVLQVYLAIIRGWFYGYFMKAFLSLFLVEEDDEIFVKIQNKNEDVNQSEEDHSLINIISKAKQEEDLTV</sequence>
<keyword evidence="1" id="KW-0472">Membrane</keyword>
<keyword evidence="1" id="KW-0812">Transmembrane</keyword>
<feature type="transmembrane region" description="Helical" evidence="1">
    <location>
        <begin position="224"/>
        <end position="246"/>
    </location>
</feature>
<keyword evidence="3" id="KW-1185">Reference proteome</keyword>
<name>A0ABP0G2S7_CLALP</name>
<dbReference type="EMBL" id="CAWYQH010000099">
    <property type="protein sequence ID" value="CAK8685188.1"/>
    <property type="molecule type" value="Genomic_DNA"/>
</dbReference>
<comment type="caution">
    <text evidence="2">The sequence shown here is derived from an EMBL/GenBank/DDBJ whole genome shotgun (WGS) entry which is preliminary data.</text>
</comment>
<proteinExistence type="predicted"/>
<reference evidence="2 3" key="1">
    <citation type="submission" date="2024-02" db="EMBL/GenBank/DDBJ databases">
        <authorList>
            <person name="Daric V."/>
            <person name="Darras S."/>
        </authorList>
    </citation>
    <scope>NUCLEOTIDE SEQUENCE [LARGE SCALE GENOMIC DNA]</scope>
</reference>
<feature type="transmembrane region" description="Helical" evidence="1">
    <location>
        <begin position="266"/>
        <end position="288"/>
    </location>
</feature>
<feature type="transmembrane region" description="Helical" evidence="1">
    <location>
        <begin position="89"/>
        <end position="114"/>
    </location>
</feature>
<protein>
    <submittedName>
        <fullName evidence="2">Uncharacterized protein</fullName>
    </submittedName>
</protein>
<dbReference type="Proteomes" id="UP001642483">
    <property type="component" value="Unassembled WGS sequence"/>
</dbReference>
<evidence type="ECO:0000313" key="2">
    <source>
        <dbReference type="EMBL" id="CAK8685188.1"/>
    </source>
</evidence>